<evidence type="ECO:0000313" key="3">
    <source>
        <dbReference type="EMBL" id="KAL2099359.1"/>
    </source>
</evidence>
<feature type="compositionally biased region" description="Basic and acidic residues" evidence="2">
    <location>
        <begin position="94"/>
        <end position="115"/>
    </location>
</feature>
<proteinExistence type="inferred from homology"/>
<dbReference type="AlphaFoldDB" id="A0ABD1KJI7"/>
<comment type="similarity">
    <text evidence="1">Belongs to the SEC6 family.</text>
</comment>
<dbReference type="Gene3D" id="1.10.357.70">
    <property type="entry name" value="Exocyst complex component Sec6, C-terminal domain"/>
    <property type="match status" value="1"/>
</dbReference>
<feature type="compositionally biased region" description="Low complexity" evidence="2">
    <location>
        <begin position="43"/>
        <end position="54"/>
    </location>
</feature>
<name>A0ABD1KJI7_9TELE</name>
<feature type="region of interest" description="Disordered" evidence="2">
    <location>
        <begin position="28"/>
        <end position="61"/>
    </location>
</feature>
<protein>
    <recommendedName>
        <fullName evidence="5">Tumor necrosis factor alpha-induced protein 2-like</fullName>
    </recommendedName>
</protein>
<evidence type="ECO:0000256" key="2">
    <source>
        <dbReference type="SAM" id="MobiDB-lite"/>
    </source>
</evidence>
<evidence type="ECO:0000313" key="4">
    <source>
        <dbReference type="Proteomes" id="UP001591681"/>
    </source>
</evidence>
<feature type="region of interest" description="Disordered" evidence="2">
    <location>
        <begin position="94"/>
        <end position="120"/>
    </location>
</feature>
<dbReference type="PANTHER" id="PTHR21292:SF4">
    <property type="entry name" value="TUMOR NECROSIS FACTOR ALPHA-INDUCED PROTEIN 2"/>
    <property type="match status" value="1"/>
</dbReference>
<dbReference type="InterPro" id="IPR042532">
    <property type="entry name" value="EXOC3/Sec6_C"/>
</dbReference>
<accession>A0ABD1KJI7</accession>
<sequence length="663" mass="75885">MRSLQSHNAVTQALQAARAKVSNPLTKYMPRLPAALRRNSKTPSIGSPESPESPDTSCAEVQQVVPSSFEENLERRCFSEASRQLIGREERLFRRGQQEDEAGQRRVNNEGAELRQDDEEESGLRWEYEALLEGIRQTVGTSLHIADQSERDALKEAVLAMQQEEEQDKRWAEPNRQSGIECPHWRPLRIRHIHNSVLEEMVKGRVQGAEPHKGGGSSIQRELIGLGQRIKRDLLQVCRQVRGCYPGDEDVVRAYARLYHQTFSAHLRNIADFGLDHVDTTHLLNWILHHYPSILQEPELVSEVNVDWLGPLLPPDVMEPLLEQYLQHRQDGLQSCLEKTLKREELAWRGGAPEMVDSCYFSPLAIDVIQFVDDNLKAVHAVLGDKTHIHRMLSPLPDFFISYQDVLQRVLRQDSAHDRSVVMANLSCLRMFREFVTGQESFPEDVRNTCVSLITNMADSCHAHLITSIHLCLKDTYRKLWTSSWLQKSVRVREQLSTQLRTHLQNLQAVEHNSRQELLLLLHECVLVEYVRRMLKKKLKLKDRKQQEQAAAAMCDDNQAIHTLFTNAGCTVGWRNGVLPVLGELLRLQDPDTISLELLTLTTQLPDISMGHFSALLQLKSNLSDRDCRNIKKTFTELMKAQLTHTSHTHTPAHAFFSKVTFK</sequence>
<gene>
    <name evidence="3" type="ORF">ACEWY4_005839</name>
</gene>
<comment type="caution">
    <text evidence="3">The sequence shown here is derived from an EMBL/GenBank/DDBJ whole genome shotgun (WGS) entry which is preliminary data.</text>
</comment>
<reference evidence="3 4" key="1">
    <citation type="submission" date="2024-09" db="EMBL/GenBank/DDBJ databases">
        <title>A chromosome-level genome assembly of Gray's grenadier anchovy, Coilia grayii.</title>
        <authorList>
            <person name="Fu Z."/>
        </authorList>
    </citation>
    <scope>NUCLEOTIDE SEQUENCE [LARGE SCALE GENOMIC DNA]</scope>
    <source>
        <strain evidence="3">G4</strain>
        <tissue evidence="3">Muscle</tissue>
    </source>
</reference>
<evidence type="ECO:0008006" key="5">
    <source>
        <dbReference type="Google" id="ProtNLM"/>
    </source>
</evidence>
<evidence type="ECO:0000256" key="1">
    <source>
        <dbReference type="ARBA" id="ARBA00009447"/>
    </source>
</evidence>
<organism evidence="3 4">
    <name type="scientific">Coilia grayii</name>
    <name type="common">Gray's grenadier anchovy</name>
    <dbReference type="NCBI Taxonomy" id="363190"/>
    <lineage>
        <taxon>Eukaryota</taxon>
        <taxon>Metazoa</taxon>
        <taxon>Chordata</taxon>
        <taxon>Craniata</taxon>
        <taxon>Vertebrata</taxon>
        <taxon>Euteleostomi</taxon>
        <taxon>Actinopterygii</taxon>
        <taxon>Neopterygii</taxon>
        <taxon>Teleostei</taxon>
        <taxon>Clupei</taxon>
        <taxon>Clupeiformes</taxon>
        <taxon>Clupeoidei</taxon>
        <taxon>Engraulidae</taxon>
        <taxon>Coilinae</taxon>
        <taxon>Coilia</taxon>
    </lineage>
</organism>
<dbReference type="InterPro" id="IPR010326">
    <property type="entry name" value="EXOC3/Sec6"/>
</dbReference>
<dbReference type="Pfam" id="PF06046">
    <property type="entry name" value="Sec6"/>
    <property type="match status" value="1"/>
</dbReference>
<keyword evidence="4" id="KW-1185">Reference proteome</keyword>
<dbReference type="PANTHER" id="PTHR21292">
    <property type="entry name" value="EXOCYST COMPLEX COMPONENT SEC6-RELATED"/>
    <property type="match status" value="1"/>
</dbReference>
<dbReference type="Proteomes" id="UP001591681">
    <property type="component" value="Unassembled WGS sequence"/>
</dbReference>
<dbReference type="EMBL" id="JBHFQA010000005">
    <property type="protein sequence ID" value="KAL2099359.1"/>
    <property type="molecule type" value="Genomic_DNA"/>
</dbReference>